<dbReference type="AlphaFoldDB" id="A0A6L4WMS3"/>
<dbReference type="EMBL" id="WFKK01000146">
    <property type="protein sequence ID" value="KAB7881193.1"/>
    <property type="molecule type" value="Genomic_DNA"/>
</dbReference>
<dbReference type="EMBL" id="WFKJ01000125">
    <property type="protein sequence ID" value="KAB7885026.1"/>
    <property type="molecule type" value="Genomic_DNA"/>
</dbReference>
<dbReference type="Proteomes" id="UP000472839">
    <property type="component" value="Unassembled WGS sequence"/>
</dbReference>
<name>A0A6L4WMS3_9BACT</name>
<evidence type="ECO:0000313" key="1">
    <source>
        <dbReference type="EMBL" id="KAB7881193.1"/>
    </source>
</evidence>
<evidence type="ECO:0000313" key="4">
    <source>
        <dbReference type="Proteomes" id="UP000472839"/>
    </source>
</evidence>
<gene>
    <name evidence="2" type="ORF">GBG18_15080</name>
    <name evidence="1" type="ORF">GBG19_16570</name>
</gene>
<evidence type="ECO:0000313" key="3">
    <source>
        <dbReference type="Proteomes" id="UP000461010"/>
    </source>
</evidence>
<organism evidence="1 4">
    <name type="scientific">Poseidonibacter ostreae</name>
    <dbReference type="NCBI Taxonomy" id="2654171"/>
    <lineage>
        <taxon>Bacteria</taxon>
        <taxon>Pseudomonadati</taxon>
        <taxon>Campylobacterota</taxon>
        <taxon>Epsilonproteobacteria</taxon>
        <taxon>Campylobacterales</taxon>
        <taxon>Arcobacteraceae</taxon>
        <taxon>Poseidonibacter</taxon>
    </lineage>
</organism>
<protein>
    <submittedName>
        <fullName evidence="1">Uncharacterized protein</fullName>
    </submittedName>
</protein>
<dbReference type="RefSeq" id="WP_152192396.1">
    <property type="nucleotide sequence ID" value="NZ_WFKI01000128.1"/>
</dbReference>
<comment type="caution">
    <text evidence="1">The sequence shown here is derived from an EMBL/GenBank/DDBJ whole genome shotgun (WGS) entry which is preliminary data.</text>
</comment>
<sequence>MNGKIEVTYKLLCKNDVNKEINITELLANEKIAKLIKNEFAKGFRNIDLVVDKDSSDTFKIETVKQLYKVEVQKDDFADILALAEEDASSRKLFKKDCNRIELVNIETIVK</sequence>
<dbReference type="Proteomes" id="UP000461010">
    <property type="component" value="Unassembled WGS sequence"/>
</dbReference>
<keyword evidence="3" id="KW-1185">Reference proteome</keyword>
<accession>A0A6L4WMS3</accession>
<reference evidence="3 4" key="1">
    <citation type="submission" date="2019-10" db="EMBL/GenBank/DDBJ databases">
        <title>Poseidonibacter ostreae sp. nov., isolated from the gut of the Ostrea denselamellosa.</title>
        <authorList>
            <person name="Choi A."/>
        </authorList>
    </citation>
    <scope>NUCLEOTIDE SEQUENCE [LARGE SCALE GENOMIC DNA]</scope>
    <source>
        <strain evidence="1 4">SJOD-M-33</strain>
        <strain evidence="2 3">SJOD-M-5</strain>
    </source>
</reference>
<proteinExistence type="predicted"/>
<evidence type="ECO:0000313" key="2">
    <source>
        <dbReference type="EMBL" id="KAB7885026.1"/>
    </source>
</evidence>